<dbReference type="AlphaFoldDB" id="A0A0J9XD19"/>
<sequence>MPTSNFNFLDNASNTTSSNVSPIVDPSYAARELGDKYSLSSRNVVSSAYWKVPDTTVNLTAVACHETDPLVAIASGARDNNLFIYEVNSAQDDRHYPAQSNGYYNYPTNYGYDSDYNHSTDDILGCYGEHQTQREERHRRRVKSHLRTVSGTSFGSFSTASDFVNFSDGLSSNASDSASNTMPSPILTHHQTISLGGIHSLAWVPSKHTSANYGNVLATGHNSGLVHMVLLPDPYTNNGPAEIISRFNHTRHVSKRRSHHSSSGSTSMRHSTRIRSLNLTSSAWSCCPSSSIVSLYNEHVFMWDPSRSDVPLILQRAKRTRELHVSPLRNGIVSLATDRGISIMDLRYKSPVALAPPVDNTGLVSHVRWSSVDANRVASVHDETLIKIWDIRTGSPLVTLEGHYDKINSIEWSNTSADEFYSAAADGTVRLWDIKKCKANSDGKSNGTGGTKKGGSQHSMPSEPARSTPSSSSLKRAKTVGVMGHDNGTGLTSAYDQVKRTEDWLPSQSWRLYRQRLARENSLPSYNYFLDNQNPDSPCTTVFNTNKQFLNLAVVQMPLHNGHNAKSVGQLVSIDSDGFFGVHTKVNNSNDDDINSRFDANAIPAMLNPRGSMVGKSKEEKRVSIGSLDSDTSKSDLDERLDQDLGESPRSSHGSRRRSSSSSHRRSSSSSYRRHHSSYRSSSASSGEQSRVHVPALAPVPPPTSAKRSKTISAPVAARHEKSASSASCSCRTSRQASGSTSTDRFSMQIQPLNFLHKPTFDDEYMARKLENFVF</sequence>
<dbReference type="SMART" id="SM00320">
    <property type="entry name" value="WD40"/>
    <property type="match status" value="3"/>
</dbReference>
<evidence type="ECO:0000256" key="2">
    <source>
        <dbReference type="SAM" id="MobiDB-lite"/>
    </source>
</evidence>
<dbReference type="InterPro" id="IPR036322">
    <property type="entry name" value="WD40_repeat_dom_sf"/>
</dbReference>
<dbReference type="GO" id="GO:0034198">
    <property type="term" value="P:cellular response to amino acid starvation"/>
    <property type="evidence" value="ECO:0007669"/>
    <property type="project" value="TreeGrafter"/>
</dbReference>
<dbReference type="InterPro" id="IPR049567">
    <property type="entry name" value="WDR59-like"/>
</dbReference>
<evidence type="ECO:0000313" key="4">
    <source>
        <dbReference type="Proteomes" id="UP000242525"/>
    </source>
</evidence>
<dbReference type="PANTHER" id="PTHR46170:SF1">
    <property type="entry name" value="GATOR COMPLEX PROTEIN WDR59"/>
    <property type="match status" value="1"/>
</dbReference>
<accession>A0A0J9XD19</accession>
<dbReference type="GO" id="GO:0035859">
    <property type="term" value="C:Seh1-associated complex"/>
    <property type="evidence" value="ECO:0007669"/>
    <property type="project" value="TreeGrafter"/>
</dbReference>
<dbReference type="InterPro" id="IPR015943">
    <property type="entry name" value="WD40/YVTN_repeat-like_dom_sf"/>
</dbReference>
<protein>
    <submittedName>
        <fullName evidence="3">Similar to Saccharomyces cerevisiae YER124C DSE1 Daughter cell-specific protein</fullName>
    </submittedName>
</protein>
<organism evidence="3 4">
    <name type="scientific">Geotrichum candidum</name>
    <name type="common">Oospora lactis</name>
    <name type="synonym">Dipodascus geotrichum</name>
    <dbReference type="NCBI Taxonomy" id="1173061"/>
    <lineage>
        <taxon>Eukaryota</taxon>
        <taxon>Fungi</taxon>
        <taxon>Dikarya</taxon>
        <taxon>Ascomycota</taxon>
        <taxon>Saccharomycotina</taxon>
        <taxon>Dipodascomycetes</taxon>
        <taxon>Dipodascales</taxon>
        <taxon>Dipodascaceae</taxon>
        <taxon>Geotrichum</taxon>
    </lineage>
</organism>
<gene>
    <name evidence="3" type="ORF">BN980_GECA11s00593g</name>
</gene>
<feature type="region of interest" description="Disordered" evidence="2">
    <location>
        <begin position="440"/>
        <end position="488"/>
    </location>
</feature>
<feature type="compositionally biased region" description="Basic and acidic residues" evidence="2">
    <location>
        <begin position="631"/>
        <end position="643"/>
    </location>
</feature>
<feature type="region of interest" description="Disordered" evidence="2">
    <location>
        <begin position="250"/>
        <end position="271"/>
    </location>
</feature>
<dbReference type="PROSITE" id="PS50294">
    <property type="entry name" value="WD_REPEATS_REGION"/>
    <property type="match status" value="1"/>
</dbReference>
<feature type="compositionally biased region" description="Low complexity" evidence="2">
    <location>
        <begin position="461"/>
        <end position="473"/>
    </location>
</feature>
<dbReference type="GO" id="GO:1904263">
    <property type="term" value="P:positive regulation of TORC1 signaling"/>
    <property type="evidence" value="ECO:0007669"/>
    <property type="project" value="TreeGrafter"/>
</dbReference>
<dbReference type="GO" id="GO:0035591">
    <property type="term" value="F:signaling adaptor activity"/>
    <property type="evidence" value="ECO:0007669"/>
    <property type="project" value="TreeGrafter"/>
</dbReference>
<dbReference type="InterPro" id="IPR001680">
    <property type="entry name" value="WD40_rpt"/>
</dbReference>
<dbReference type="STRING" id="1173061.A0A0J9XD19"/>
<keyword evidence="4" id="KW-1185">Reference proteome</keyword>
<feature type="region of interest" description="Disordered" evidence="2">
    <location>
        <begin position="607"/>
        <end position="745"/>
    </location>
</feature>
<feature type="compositionally biased region" description="Basic residues" evidence="2">
    <location>
        <begin position="653"/>
        <end position="678"/>
    </location>
</feature>
<feature type="compositionally biased region" description="Basic residues" evidence="2">
    <location>
        <begin position="250"/>
        <end position="260"/>
    </location>
</feature>
<evidence type="ECO:0000313" key="3">
    <source>
        <dbReference type="EMBL" id="CDO55402.1"/>
    </source>
</evidence>
<feature type="repeat" description="WD" evidence="1">
    <location>
        <begin position="400"/>
        <end position="435"/>
    </location>
</feature>
<reference evidence="3" key="1">
    <citation type="submission" date="2014-03" db="EMBL/GenBank/DDBJ databases">
        <authorList>
            <person name="Casaregola S."/>
        </authorList>
    </citation>
    <scope>NUCLEOTIDE SEQUENCE [LARGE SCALE GENOMIC DNA]</scope>
    <source>
        <strain evidence="3">CLIB 918</strain>
    </source>
</reference>
<dbReference type="SUPFAM" id="SSF50978">
    <property type="entry name" value="WD40 repeat-like"/>
    <property type="match status" value="1"/>
</dbReference>
<dbReference type="Gene3D" id="2.130.10.10">
    <property type="entry name" value="YVTN repeat-like/Quinoprotein amine dehydrogenase"/>
    <property type="match status" value="1"/>
</dbReference>
<evidence type="ECO:0000256" key="1">
    <source>
        <dbReference type="PROSITE-ProRule" id="PRU00221"/>
    </source>
</evidence>
<feature type="compositionally biased region" description="Low complexity" evidence="2">
    <location>
        <begin position="724"/>
        <end position="738"/>
    </location>
</feature>
<dbReference type="GO" id="GO:0005774">
    <property type="term" value="C:vacuolar membrane"/>
    <property type="evidence" value="ECO:0007669"/>
    <property type="project" value="TreeGrafter"/>
</dbReference>
<dbReference type="PANTHER" id="PTHR46170">
    <property type="entry name" value="GATOR COMPLEX PROTEIN WDR59"/>
    <property type="match status" value="1"/>
</dbReference>
<dbReference type="EMBL" id="CCBN010000011">
    <property type="protein sequence ID" value="CDO55402.1"/>
    <property type="molecule type" value="Genomic_DNA"/>
</dbReference>
<dbReference type="OrthoDB" id="361494at2759"/>
<name>A0A0J9XD19_GEOCN</name>
<proteinExistence type="predicted"/>
<keyword evidence="1" id="KW-0853">WD repeat</keyword>
<dbReference type="PROSITE" id="PS50082">
    <property type="entry name" value="WD_REPEATS_2"/>
    <property type="match status" value="1"/>
</dbReference>
<comment type="caution">
    <text evidence="3">The sequence shown here is derived from an EMBL/GenBank/DDBJ whole genome shotgun (WGS) entry which is preliminary data.</text>
</comment>
<dbReference type="Proteomes" id="UP000242525">
    <property type="component" value="Unassembled WGS sequence"/>
</dbReference>
<dbReference type="Pfam" id="PF00400">
    <property type="entry name" value="WD40"/>
    <property type="match status" value="1"/>
</dbReference>